<keyword evidence="3" id="KW-0223">Dioxygenase</keyword>
<dbReference type="EMBL" id="MSPP01000001">
    <property type="protein sequence ID" value="OUD09953.1"/>
    <property type="molecule type" value="Genomic_DNA"/>
</dbReference>
<dbReference type="InterPro" id="IPR037120">
    <property type="entry name" value="Haem_peroxidase_sf_animal"/>
</dbReference>
<dbReference type="GO" id="GO:0006631">
    <property type="term" value="P:fatty acid metabolic process"/>
    <property type="evidence" value="ECO:0007669"/>
    <property type="project" value="UniProtKB-ARBA"/>
</dbReference>
<evidence type="ECO:0000256" key="3">
    <source>
        <dbReference type="ARBA" id="ARBA00022964"/>
    </source>
</evidence>
<dbReference type="GO" id="GO:0004497">
    <property type="term" value="F:monooxygenase activity"/>
    <property type="evidence" value="ECO:0007669"/>
    <property type="project" value="InterPro"/>
</dbReference>
<keyword evidence="4" id="KW-0560">Oxidoreductase</keyword>
<evidence type="ECO:0000256" key="2">
    <source>
        <dbReference type="ARBA" id="ARBA00022723"/>
    </source>
</evidence>
<dbReference type="Gene3D" id="1.10.630.10">
    <property type="entry name" value="Cytochrome P450"/>
    <property type="match status" value="1"/>
</dbReference>
<evidence type="ECO:0008006" key="8">
    <source>
        <dbReference type="Google" id="ProtNLM"/>
    </source>
</evidence>
<dbReference type="GO" id="GO:0005737">
    <property type="term" value="C:cytoplasm"/>
    <property type="evidence" value="ECO:0007669"/>
    <property type="project" value="TreeGrafter"/>
</dbReference>
<organism evidence="6 7">
    <name type="scientific">Marivivens niveibacter</name>
    <dbReference type="NCBI Taxonomy" id="1930667"/>
    <lineage>
        <taxon>Bacteria</taxon>
        <taxon>Pseudomonadati</taxon>
        <taxon>Pseudomonadota</taxon>
        <taxon>Alphaproteobacteria</taxon>
        <taxon>Rhodobacterales</taxon>
        <taxon>Paracoccaceae</taxon>
        <taxon>Marivivens group</taxon>
        <taxon>Marivivens</taxon>
    </lineage>
</organism>
<dbReference type="Pfam" id="PF00067">
    <property type="entry name" value="p450"/>
    <property type="match status" value="1"/>
</dbReference>
<evidence type="ECO:0000313" key="7">
    <source>
        <dbReference type="Proteomes" id="UP000194664"/>
    </source>
</evidence>
<protein>
    <recommendedName>
        <fullName evidence="8">Heme peroxidase</fullName>
    </recommendedName>
</protein>
<evidence type="ECO:0000256" key="5">
    <source>
        <dbReference type="ARBA" id="ARBA00023004"/>
    </source>
</evidence>
<dbReference type="InterPro" id="IPR036396">
    <property type="entry name" value="Cyt_P450_sf"/>
</dbReference>
<comment type="caution">
    <text evidence="6">The sequence shown here is derived from an EMBL/GenBank/DDBJ whole genome shotgun (WGS) entry which is preliminary data.</text>
</comment>
<comment type="subunit">
    <text evidence="1">Homotetramer.</text>
</comment>
<dbReference type="Pfam" id="PF03098">
    <property type="entry name" value="An_peroxidase"/>
    <property type="match status" value="1"/>
</dbReference>
<dbReference type="GO" id="GO:0020037">
    <property type="term" value="F:heme binding"/>
    <property type="evidence" value="ECO:0007669"/>
    <property type="project" value="InterPro"/>
</dbReference>
<proteinExistence type="predicted"/>
<dbReference type="GO" id="GO:0016702">
    <property type="term" value="F:oxidoreductase activity, acting on single donors with incorporation of molecular oxygen, incorporation of two atoms of oxygen"/>
    <property type="evidence" value="ECO:0007669"/>
    <property type="project" value="TreeGrafter"/>
</dbReference>
<sequence length="943" mass="108530">MVDRYPYVVHQAIKIPFVHKQLNRNIIGRYTSYAPERPRKFSLKSNYTSWSSLTDRSYTGRQLPEDVNLRPKPDIKEVAELWRRTEGQEVPSVDTSVLFAFFAQWFTDSFLRTNTEDTRKNNSNHEIDFCQLYGQTQHQTDILRSKSGGKLRYTMHDGEMYPPYLFDPDKTTKDNWVFANPEFEKLHDRAVLARNLAHFSEDRIKYVYATGLEHGNNQIGYTMLSVIFLREHNRICDELAAAYPEWDDDRLFATARMIMIVLLLNIVLSEYVAQVGVVKFPFQAELGWAEKQPWYRGNWINLEFTLLYRWHSMVPDHLEIAGRKLTHMDYRANPKLIQELGIDTIITAASQQKAGKIGLGNTHHMFLDPMPANSNNPSVQELSLRMGRDAKLRSLNDYRELFRLPRIRDFNELVDDPVLANRLRELYKHPDDIEWMPGIFAEKHDDGMMLGELMLRMVAYDAFTHALTNPLLSKNIYGPDTFSPVGMDIINSTTSFRQIVARNSKKPNAVVCSFQAIKKVPGPQKLAPLRRIVETVDMAAISGWTKYHNTRKDRYDSTVFRAHAFKSGVVIMDAKGCEVFTNWDGRLAKTASFGAITVPRELTGRVKPSVFDNTYKHNKYKALYQKILLMRRGDFQSTFKSVLNRHADTWAACGTVDFTDDIERFAMEFLFEWYFGVKIDTDDMRDLYNHIFSHQPRILARLNPWSKLKSSKRTLDGVLSMIVDSDKFREYSALAAKDRLHDTYELAQQLLFLVGMNNYLGIQSLLKSIIGELSNNSDYATDLRGRLAETDNALDLLQPLIKETLRLHPPVFFIFGVAQKDFTLQSKSGNFEIRKGEHLTGAIPFVQSDEEAYDKPHEFNPNRSFHDPNLIWSHSEHSASVTPHDHGCPGKDVAAYIGAMFAQTMLEKFDWTLAKPAEWSTRKYSLNVAAPIGKMTATIKPRG</sequence>
<dbReference type="PANTHER" id="PTHR11903:SF39">
    <property type="entry name" value="PROSTAGLANDIN G_H SYNTHASE 2-LIKE"/>
    <property type="match status" value="1"/>
</dbReference>
<dbReference type="Gene3D" id="1.10.640.10">
    <property type="entry name" value="Haem peroxidase domain superfamily, animal type"/>
    <property type="match status" value="1"/>
</dbReference>
<keyword evidence="2" id="KW-0479">Metal-binding</keyword>
<dbReference type="InterPro" id="IPR019791">
    <property type="entry name" value="Haem_peroxidase_animal"/>
</dbReference>
<keyword evidence="7" id="KW-1185">Reference proteome</keyword>
<keyword evidence="5" id="KW-0408">Iron</keyword>
<gene>
    <name evidence="6" type="ORF">BVC71_00040</name>
</gene>
<dbReference type="InterPro" id="IPR010255">
    <property type="entry name" value="Haem_peroxidase_sf"/>
</dbReference>
<dbReference type="SUPFAM" id="SSF48113">
    <property type="entry name" value="Heme-dependent peroxidases"/>
    <property type="match status" value="1"/>
</dbReference>
<accession>A0A251X1B8</accession>
<dbReference type="GO" id="GO:0004666">
    <property type="term" value="F:prostaglandin-endoperoxide synthase activity"/>
    <property type="evidence" value="ECO:0007669"/>
    <property type="project" value="TreeGrafter"/>
</dbReference>
<dbReference type="InterPro" id="IPR050783">
    <property type="entry name" value="Oxylipin_biosynth_metab"/>
</dbReference>
<dbReference type="GO" id="GO:0006979">
    <property type="term" value="P:response to oxidative stress"/>
    <property type="evidence" value="ECO:0007669"/>
    <property type="project" value="InterPro"/>
</dbReference>
<dbReference type="InterPro" id="IPR001128">
    <property type="entry name" value="Cyt_P450"/>
</dbReference>
<dbReference type="SUPFAM" id="SSF48264">
    <property type="entry name" value="Cytochrome P450"/>
    <property type="match status" value="1"/>
</dbReference>
<dbReference type="PANTHER" id="PTHR11903">
    <property type="entry name" value="PROSTAGLANDIN G/H SYNTHASE"/>
    <property type="match status" value="1"/>
</dbReference>
<evidence type="ECO:0000256" key="1">
    <source>
        <dbReference type="ARBA" id="ARBA00011881"/>
    </source>
</evidence>
<dbReference type="GO" id="GO:0004601">
    <property type="term" value="F:peroxidase activity"/>
    <property type="evidence" value="ECO:0007669"/>
    <property type="project" value="InterPro"/>
</dbReference>
<dbReference type="GO" id="GO:0005506">
    <property type="term" value="F:iron ion binding"/>
    <property type="evidence" value="ECO:0007669"/>
    <property type="project" value="InterPro"/>
</dbReference>
<evidence type="ECO:0000256" key="4">
    <source>
        <dbReference type="ARBA" id="ARBA00023002"/>
    </source>
</evidence>
<name>A0A251X1B8_9RHOB</name>
<evidence type="ECO:0000313" key="6">
    <source>
        <dbReference type="EMBL" id="OUD09953.1"/>
    </source>
</evidence>
<dbReference type="PROSITE" id="PS50292">
    <property type="entry name" value="PEROXIDASE_3"/>
    <property type="match status" value="1"/>
</dbReference>
<dbReference type="PRINTS" id="PR00457">
    <property type="entry name" value="ANPEROXIDASE"/>
</dbReference>
<dbReference type="AlphaFoldDB" id="A0A251X1B8"/>
<reference evidence="6" key="1">
    <citation type="submission" date="2016-12" db="EMBL/GenBank/DDBJ databases">
        <title>The draft genome sequence of HSLHS2.</title>
        <authorList>
            <person name="Hu D."/>
            <person name="Wang L."/>
            <person name="Shao Z."/>
        </authorList>
    </citation>
    <scope>NUCLEOTIDE SEQUENCE [LARGE SCALE GENOMIC DNA]</scope>
    <source>
        <strain evidence="6">MCCC 1A06712</strain>
    </source>
</reference>
<dbReference type="Proteomes" id="UP000194664">
    <property type="component" value="Unassembled WGS sequence"/>
</dbReference>